<evidence type="ECO:0008006" key="3">
    <source>
        <dbReference type="Google" id="ProtNLM"/>
    </source>
</evidence>
<dbReference type="Proteomes" id="UP000064243">
    <property type="component" value="Unassembled WGS sequence"/>
</dbReference>
<organism evidence="1 2">
    <name type="scientific">Thiobacillus denitrificans</name>
    <dbReference type="NCBI Taxonomy" id="36861"/>
    <lineage>
        <taxon>Bacteria</taxon>
        <taxon>Pseudomonadati</taxon>
        <taxon>Pseudomonadota</taxon>
        <taxon>Betaproteobacteria</taxon>
        <taxon>Nitrosomonadales</taxon>
        <taxon>Thiobacillaceae</taxon>
        <taxon>Thiobacillus</taxon>
    </lineage>
</organism>
<dbReference type="AlphaFoldDB" id="A0A119CU82"/>
<accession>A0A119CU82</accession>
<dbReference type="SUPFAM" id="SSF56935">
    <property type="entry name" value="Porins"/>
    <property type="match status" value="1"/>
</dbReference>
<keyword evidence="2" id="KW-1185">Reference proteome</keyword>
<sequence>MNGDVRTGFFSLHRDDRNGTEDATDELRLRVRPGVSAKFNEQWLAQVRFAGRYSTDDRNELHFEIFNSIPADDGLRRGDSTLDEVYVEYRPDPAWQVRLGRFQSKAELAGVAKKSLDRNDSPNTDITWTDGVQVKHTPVSGWVTTAIAQYNDSEGATQVRRTPLDFRDDGSRVSYFVGLENTQQAGPLVQRAVDVTWLPDALHSGGVGVGPVDDYWGLVGRLAGQWPMRGSTKFMLAGEVGYAPNTPLRSVVRTGTSGDADGLAAQITFNFIDIVPKHSAGLVFGRAGDGWLLSPDFGPNANLVELRYKWAIDKKQALEARVRNREDIHQRVGSLHKREDVDFYVRYTFKI</sequence>
<name>A0A119CU82_THIDE</name>
<evidence type="ECO:0000313" key="2">
    <source>
        <dbReference type="Proteomes" id="UP000064243"/>
    </source>
</evidence>
<gene>
    <name evidence="1" type="ORF">ABW22_14895</name>
</gene>
<dbReference type="PATRIC" id="fig|36861.3.peg.2802"/>
<comment type="caution">
    <text evidence="1">The sequence shown here is derived from an EMBL/GenBank/DDBJ whole genome shotgun (WGS) entry which is preliminary data.</text>
</comment>
<protein>
    <recommendedName>
        <fullName evidence="3">Porin</fullName>
    </recommendedName>
</protein>
<dbReference type="RefSeq" id="WP_059758507.1">
    <property type="nucleotide sequence ID" value="NZ_LDUG01000048.1"/>
</dbReference>
<dbReference type="EMBL" id="LDUG01000048">
    <property type="protein sequence ID" value="KVW93406.1"/>
    <property type="molecule type" value="Genomic_DNA"/>
</dbReference>
<reference evidence="1 2" key="1">
    <citation type="journal article" date="2015" name="Appl. Environ. Microbiol.">
        <title>Aerobic and Anaerobic Thiosulfate Oxidation by a Cold-Adapted, Subglacial Chemoautotroph.</title>
        <authorList>
            <person name="Harrold Z.R."/>
            <person name="Skidmore M.L."/>
            <person name="Hamilton T.L."/>
            <person name="Desch L."/>
            <person name="Amada K."/>
            <person name="van Gelder W."/>
            <person name="Glover K."/>
            <person name="Roden E.E."/>
            <person name="Boyd E.S."/>
        </authorList>
    </citation>
    <scope>NUCLEOTIDE SEQUENCE [LARGE SCALE GENOMIC DNA]</scope>
    <source>
        <strain evidence="1 2">RG</strain>
    </source>
</reference>
<evidence type="ECO:0000313" key="1">
    <source>
        <dbReference type="EMBL" id="KVW93406.1"/>
    </source>
</evidence>
<proteinExistence type="predicted"/>